<reference evidence="11" key="1">
    <citation type="submission" date="2015-08" db="EMBL/GenBank/DDBJ databases">
        <title>Genome sequence of the strict anaerobe Clostridium homopropionicum LuHBu1 (DSM 5847T).</title>
        <authorList>
            <person name="Poehlein A."/>
            <person name="Beck M."/>
            <person name="Schiel-Bengelsdorf B."/>
            <person name="Bengelsdorf F.R."/>
            <person name="Daniel R."/>
            <person name="Duerre P."/>
        </authorList>
    </citation>
    <scope>NUCLEOTIDE SEQUENCE [LARGE SCALE GENOMIC DNA]</scope>
    <source>
        <strain evidence="11">DSM 5847</strain>
    </source>
</reference>
<dbReference type="PATRIC" id="fig|1121318.3.peg.81"/>
<evidence type="ECO:0000256" key="1">
    <source>
        <dbReference type="ARBA" id="ARBA00004651"/>
    </source>
</evidence>
<dbReference type="PANTHER" id="PTHR30487">
    <property type="entry name" value="TYPE 4 PREPILIN-LIKE PROTEINS LEADER PEPTIDE-PROCESSING ENZYME"/>
    <property type="match status" value="1"/>
</dbReference>
<keyword evidence="3" id="KW-1003">Cell membrane</keyword>
<feature type="domain" description="Prepilin type IV endopeptidase peptidase" evidence="8">
    <location>
        <begin position="101"/>
        <end position="206"/>
    </location>
</feature>
<dbReference type="InterPro" id="IPR000045">
    <property type="entry name" value="Prepilin_IV_endopep_pep"/>
</dbReference>
<dbReference type="Pfam" id="PF06750">
    <property type="entry name" value="A24_N_bact"/>
    <property type="match status" value="1"/>
</dbReference>
<dbReference type="STRING" id="36844.SAMN04488501_105144"/>
<keyword evidence="11" id="KW-1185">Reference proteome</keyword>
<dbReference type="PANTHER" id="PTHR30487:SF0">
    <property type="entry name" value="PREPILIN LEADER PEPTIDASE_N-METHYLTRANSFERASE-RELATED"/>
    <property type="match status" value="1"/>
</dbReference>
<comment type="subcellular location">
    <subcellularLocation>
        <location evidence="1">Cell membrane</location>
        <topology evidence="1">Multi-pass membrane protein</topology>
    </subcellularLocation>
</comment>
<dbReference type="GO" id="GO:0006465">
    <property type="term" value="P:signal peptide processing"/>
    <property type="evidence" value="ECO:0007669"/>
    <property type="project" value="TreeGrafter"/>
</dbReference>
<evidence type="ECO:0000313" key="11">
    <source>
        <dbReference type="Proteomes" id="UP000037043"/>
    </source>
</evidence>
<evidence type="ECO:0000256" key="5">
    <source>
        <dbReference type="ARBA" id="ARBA00022989"/>
    </source>
</evidence>
<keyword evidence="5 7" id="KW-1133">Transmembrane helix</keyword>
<evidence type="ECO:0000256" key="3">
    <source>
        <dbReference type="ARBA" id="ARBA00022475"/>
    </source>
</evidence>
<dbReference type="Gene3D" id="1.20.120.1220">
    <property type="match status" value="1"/>
</dbReference>
<dbReference type="GO" id="GO:0004190">
    <property type="term" value="F:aspartic-type endopeptidase activity"/>
    <property type="evidence" value="ECO:0007669"/>
    <property type="project" value="InterPro"/>
</dbReference>
<evidence type="ECO:0000313" key="10">
    <source>
        <dbReference type="EMBL" id="KOA21411.1"/>
    </source>
</evidence>
<name>A0A0L6ZEL0_9CLOT</name>
<feature type="transmembrane region" description="Helical" evidence="7">
    <location>
        <begin position="121"/>
        <end position="142"/>
    </location>
</feature>
<comment type="caution">
    <text evidence="10">The sequence shown here is derived from an EMBL/GenBank/DDBJ whole genome shotgun (WGS) entry which is preliminary data.</text>
</comment>
<dbReference type="InterPro" id="IPR050882">
    <property type="entry name" value="Prepilin_peptidase/N-MTase"/>
</dbReference>
<comment type="similarity">
    <text evidence="2">Belongs to the peptidase A24 family.</text>
</comment>
<feature type="transmembrane region" description="Helical" evidence="7">
    <location>
        <begin position="5"/>
        <end position="24"/>
    </location>
</feature>
<accession>A0A0L6ZEL0</accession>
<organism evidence="10 11">
    <name type="scientific">Clostridium homopropionicum DSM 5847</name>
    <dbReference type="NCBI Taxonomy" id="1121318"/>
    <lineage>
        <taxon>Bacteria</taxon>
        <taxon>Bacillati</taxon>
        <taxon>Bacillota</taxon>
        <taxon>Clostridia</taxon>
        <taxon>Eubacteriales</taxon>
        <taxon>Clostridiaceae</taxon>
        <taxon>Clostridium</taxon>
    </lineage>
</organism>
<feature type="domain" description="Prepilin peptidase A24 N-terminal" evidence="9">
    <location>
        <begin position="8"/>
        <end position="90"/>
    </location>
</feature>
<dbReference type="Proteomes" id="UP000037043">
    <property type="component" value="Unassembled WGS sequence"/>
</dbReference>
<keyword evidence="6 7" id="KW-0472">Membrane</keyword>
<evidence type="ECO:0000256" key="2">
    <source>
        <dbReference type="ARBA" id="ARBA00005801"/>
    </source>
</evidence>
<gene>
    <name evidence="10" type="primary">comC</name>
    <name evidence="10" type="ORF">CLHOM_00820</name>
</gene>
<protein>
    <submittedName>
        <fullName evidence="10">Type 4 prepilin-like proteins leader peptide-processing enzyme</fullName>
    </submittedName>
</protein>
<proteinExistence type="inferred from homology"/>
<dbReference type="RefSeq" id="WP_052219694.1">
    <property type="nucleotide sequence ID" value="NZ_LHUR01000005.1"/>
</dbReference>
<evidence type="ECO:0000256" key="6">
    <source>
        <dbReference type="ARBA" id="ARBA00023136"/>
    </source>
</evidence>
<dbReference type="InterPro" id="IPR010627">
    <property type="entry name" value="Prepilin_pept_A24_N"/>
</dbReference>
<dbReference type="Pfam" id="PF01478">
    <property type="entry name" value="Peptidase_A24"/>
    <property type="match status" value="1"/>
</dbReference>
<sequence length="251" mass="28021">MIELIVFLLGLSIGSFLNVCIYRIPRGESISFPPSHCTNCNKSIKAYDLVPVVSYIFLKGRCRYCGEKISIKYPLIELITGIVFVVIYIKYGLTIECLKFFFLVSFLILVGIIDYNSMDVYAVTIHSALICGLFFLGVNMYMNLPVKTYIIGAIIGGGVIAIIIILFGGMGWGDAEMCAFCGLYIGVKLTLLMLFLSVNIGAIVAVTNILLKRKTRKDPMPLCPSIAFGTFICIIWGEKILTWYFNNLLFF</sequence>
<dbReference type="GO" id="GO:0005886">
    <property type="term" value="C:plasma membrane"/>
    <property type="evidence" value="ECO:0007669"/>
    <property type="project" value="UniProtKB-SubCell"/>
</dbReference>
<feature type="transmembrane region" description="Helical" evidence="7">
    <location>
        <begin position="223"/>
        <end position="245"/>
    </location>
</feature>
<feature type="transmembrane region" description="Helical" evidence="7">
    <location>
        <begin position="149"/>
        <end position="169"/>
    </location>
</feature>
<evidence type="ECO:0000259" key="8">
    <source>
        <dbReference type="Pfam" id="PF01478"/>
    </source>
</evidence>
<keyword evidence="4 7" id="KW-0812">Transmembrane</keyword>
<feature type="transmembrane region" description="Helical" evidence="7">
    <location>
        <begin position="189"/>
        <end position="211"/>
    </location>
</feature>
<dbReference type="EMBL" id="LHUR01000005">
    <property type="protein sequence ID" value="KOA21411.1"/>
    <property type="molecule type" value="Genomic_DNA"/>
</dbReference>
<dbReference type="AlphaFoldDB" id="A0A0L6ZEL0"/>
<evidence type="ECO:0000256" key="4">
    <source>
        <dbReference type="ARBA" id="ARBA00022692"/>
    </source>
</evidence>
<evidence type="ECO:0000259" key="9">
    <source>
        <dbReference type="Pfam" id="PF06750"/>
    </source>
</evidence>
<feature type="transmembrane region" description="Helical" evidence="7">
    <location>
        <begin position="73"/>
        <end position="91"/>
    </location>
</feature>
<evidence type="ECO:0000256" key="7">
    <source>
        <dbReference type="SAM" id="Phobius"/>
    </source>
</evidence>